<reference evidence="6" key="1">
    <citation type="submission" date="2018-08" db="EMBL/GenBank/DDBJ databases">
        <authorList>
            <person name="Rossello M."/>
        </authorList>
    </citation>
    <scope>NUCLEOTIDE SEQUENCE [LARGE SCALE GENOMIC DNA]</scope>
    <source>
        <strain evidence="6">cv. Chinese Spring</strain>
    </source>
</reference>
<dbReference type="Gramene" id="TraesWEE_scaffold_014478_01G000600.1">
    <property type="protein sequence ID" value="TraesWEE_scaffold_014478_01G000600.1"/>
    <property type="gene ID" value="TraesWEE_scaffold_014478_01G000600"/>
</dbReference>
<dbReference type="GO" id="GO:0030126">
    <property type="term" value="C:COPI vesicle coat"/>
    <property type="evidence" value="ECO:0000318"/>
    <property type="project" value="GO_Central"/>
</dbReference>
<dbReference type="SMR" id="A0A3B6MZY3"/>
<dbReference type="InterPro" id="IPR036322">
    <property type="entry name" value="WD40_repeat_dom_sf"/>
</dbReference>
<evidence type="ECO:0000256" key="2">
    <source>
        <dbReference type="ARBA" id="ARBA00022574"/>
    </source>
</evidence>
<organism evidence="6">
    <name type="scientific">Triticum aestivum</name>
    <name type="common">Wheat</name>
    <dbReference type="NCBI Taxonomy" id="4565"/>
    <lineage>
        <taxon>Eukaryota</taxon>
        <taxon>Viridiplantae</taxon>
        <taxon>Streptophyta</taxon>
        <taxon>Embryophyta</taxon>
        <taxon>Tracheophyta</taxon>
        <taxon>Spermatophyta</taxon>
        <taxon>Magnoliopsida</taxon>
        <taxon>Liliopsida</taxon>
        <taxon>Poales</taxon>
        <taxon>Poaceae</taxon>
        <taxon>BOP clade</taxon>
        <taxon>Pooideae</taxon>
        <taxon>Triticodae</taxon>
        <taxon>Triticeae</taxon>
        <taxon>Triticinae</taxon>
        <taxon>Triticum</taxon>
    </lineage>
</organism>
<evidence type="ECO:0000313" key="7">
    <source>
        <dbReference type="Proteomes" id="UP000019116"/>
    </source>
</evidence>
<dbReference type="InterPro" id="IPR008962">
    <property type="entry name" value="PapD-like_sf"/>
</dbReference>
<dbReference type="InterPro" id="IPR001680">
    <property type="entry name" value="WD40_rpt"/>
</dbReference>
<dbReference type="PANTHER" id="PTHR19876:SF68">
    <property type="entry name" value="COATOMER SUBUNIT BETA'-2"/>
    <property type="match status" value="1"/>
</dbReference>
<dbReference type="PROSITE" id="PS50294">
    <property type="entry name" value="WD_REPEATS_REGION"/>
    <property type="match status" value="2"/>
</dbReference>
<dbReference type="GO" id="GO:0006891">
    <property type="term" value="P:intra-Golgi vesicle-mediated transport"/>
    <property type="evidence" value="ECO:0000318"/>
    <property type="project" value="GO_Central"/>
</dbReference>
<evidence type="ECO:0000256" key="3">
    <source>
        <dbReference type="ARBA" id="ARBA00022737"/>
    </source>
</evidence>
<dbReference type="GO" id="GO:0006888">
    <property type="term" value="P:endoplasmic reticulum to Golgi vesicle-mediated transport"/>
    <property type="evidence" value="ECO:0000318"/>
    <property type="project" value="GO_Central"/>
</dbReference>
<dbReference type="GO" id="GO:0006890">
    <property type="term" value="P:retrograde vesicle-mediated transport, Golgi to endoplasmic reticulum"/>
    <property type="evidence" value="ECO:0000318"/>
    <property type="project" value="GO_Central"/>
</dbReference>
<dbReference type="Gene3D" id="2.130.10.10">
    <property type="entry name" value="YVTN repeat-like/Quinoprotein amine dehydrogenase"/>
    <property type="match status" value="1"/>
</dbReference>
<dbReference type="InterPro" id="IPR013783">
    <property type="entry name" value="Ig-like_fold"/>
</dbReference>
<evidence type="ECO:0000256" key="5">
    <source>
        <dbReference type="PROSITE-ProRule" id="PRU00221"/>
    </source>
</evidence>
<dbReference type="Gramene" id="TraesROB_scaffold_060069_01G000500.1">
    <property type="protein sequence ID" value="TraesROB_scaffold_060069_01G000500.1"/>
    <property type="gene ID" value="TraesROB_scaffold_060069_01G000500"/>
</dbReference>
<dbReference type="PRINTS" id="PR00320">
    <property type="entry name" value="GPROTEINBRPT"/>
</dbReference>
<dbReference type="Gramene" id="TraesRN5D0101137000.1">
    <property type="protein sequence ID" value="TraesRN5D0101137000.1"/>
    <property type="gene ID" value="TraesRN5D0101137000"/>
</dbReference>
<comment type="subcellular location">
    <subcellularLocation>
        <location evidence="1">Cytoplasmic vesicle membrane</location>
    </subcellularLocation>
</comment>
<dbReference type="Pfam" id="PF00400">
    <property type="entry name" value="WD40"/>
    <property type="match status" value="2"/>
</dbReference>
<dbReference type="Gramene" id="TraesCS5D03G1099800.1">
    <property type="protein sequence ID" value="TraesCS5D03G1099800.1.CDS"/>
    <property type="gene ID" value="TraesCS5D03G1099800"/>
</dbReference>
<keyword evidence="2 5" id="KW-0853">WD repeat</keyword>
<dbReference type="OMA" id="CTRTINM"/>
<dbReference type="Proteomes" id="UP000019116">
    <property type="component" value="Chromosome 5D"/>
</dbReference>
<dbReference type="SUPFAM" id="SSF49354">
    <property type="entry name" value="PapD-like"/>
    <property type="match status" value="1"/>
</dbReference>
<dbReference type="AlphaFoldDB" id="A0A3B6MZY3"/>
<dbReference type="GO" id="GO:0006886">
    <property type="term" value="P:intracellular protein transport"/>
    <property type="evidence" value="ECO:0000318"/>
    <property type="project" value="GO_Central"/>
</dbReference>
<dbReference type="Gramene" id="TraesCAD_scaffold_022182_01G000700.1">
    <property type="protein sequence ID" value="TraesCAD_scaffold_022182_01G000700.1"/>
    <property type="gene ID" value="TraesCAD_scaffold_022182_01G000700"/>
</dbReference>
<feature type="repeat" description="WD" evidence="5">
    <location>
        <begin position="245"/>
        <end position="277"/>
    </location>
</feature>
<dbReference type="OrthoDB" id="2150324at2759"/>
<feature type="repeat" description="WD" evidence="5">
    <location>
        <begin position="353"/>
        <end position="376"/>
    </location>
</feature>
<dbReference type="Gramene" id="TraesKAR5D01G0387720.1">
    <property type="protein sequence ID" value="cds.TraesKAR5D01G0387720.1"/>
    <property type="gene ID" value="TraesKAR5D01G0387720"/>
</dbReference>
<dbReference type="InterPro" id="IPR020472">
    <property type="entry name" value="WD40_PAC1"/>
</dbReference>
<dbReference type="Gene3D" id="2.60.40.10">
    <property type="entry name" value="Immunoglobulins"/>
    <property type="match status" value="1"/>
</dbReference>
<dbReference type="Gramene" id="TraesCS5D02G502400.1">
    <property type="protein sequence ID" value="TraesCS5D02G502400.1"/>
    <property type="gene ID" value="TraesCS5D02G502400"/>
</dbReference>
<dbReference type="Gramene" id="TraesCLE_scaffold_016981_01G000600.1">
    <property type="protein sequence ID" value="TraesCLE_scaffold_016981_01G000600.1"/>
    <property type="gene ID" value="TraesCLE_scaffold_016981_01G000600"/>
</dbReference>
<dbReference type="SUPFAM" id="SSF50978">
    <property type="entry name" value="WD40 repeat-like"/>
    <property type="match status" value="1"/>
</dbReference>
<evidence type="ECO:0000256" key="4">
    <source>
        <dbReference type="ARBA" id="ARBA00023329"/>
    </source>
</evidence>
<keyword evidence="4" id="KW-0968">Cytoplasmic vesicle</keyword>
<reference evidence="6" key="2">
    <citation type="submission" date="2018-10" db="UniProtKB">
        <authorList>
            <consortium name="EnsemblPlants"/>
        </authorList>
    </citation>
    <scope>IDENTIFICATION</scope>
</reference>
<dbReference type="InterPro" id="IPR015943">
    <property type="entry name" value="WD40/YVTN_repeat-like_dom_sf"/>
</dbReference>
<dbReference type="STRING" id="4565.A0A3B6MZY3"/>
<evidence type="ECO:0000313" key="6">
    <source>
        <dbReference type="EnsemblPlants" id="TraesCS5D02G502400.1"/>
    </source>
</evidence>
<evidence type="ECO:0000256" key="1">
    <source>
        <dbReference type="ARBA" id="ARBA00004156"/>
    </source>
</evidence>
<accession>A0A3B6MZY3</accession>
<dbReference type="SMART" id="SM00320">
    <property type="entry name" value="WD40"/>
    <property type="match status" value="6"/>
</dbReference>
<sequence length="466" mass="53432">MSTCMVKDTELIDVHPLQLHFSFRPNKIISCPFHVTNNTDDQHVSVRCVPRLPGADRYYAYLGHVCSVVPPRSTHTIVVTMRQLQQPPDNMDMLDIVVETILGKDYQSETNFKDARKENSRGFREVTLKAVCATMCEKTTSEVIFRCDYNGMLESMDVHPTEPWILAAYKARLVIWNYKTQAKMMEREFYPGLAHSLRRLSASYDGYVTSVRFIVQSKEQLFVVGDTDGYIHVHDSMTMKRVKEFKAHGGWVTSFAVQPTQPFVLSASHDQQIKLWNWEKGWVCIRTFTGHSDWVRQVKFNPHDANTFASASWDGTVKIWRIFSPTHFTSLNCEDKLLRCFDYYPTGGDQQHYMVTGSYRGTARIWDMRTQTCIHEIKGLGQYCMVGVIDCHPDRPAVLITASKGDGVYLHDSRTYRCERMVNFGLGEVVCFAYIKATRSLAIGHKYGVAIVEIDRFSKEVPPPAR</sequence>
<dbReference type="PROSITE" id="PS50082">
    <property type="entry name" value="WD_REPEATS_2"/>
    <property type="match status" value="3"/>
</dbReference>
<dbReference type="PANTHER" id="PTHR19876">
    <property type="entry name" value="COATOMER"/>
    <property type="match status" value="1"/>
</dbReference>
<dbReference type="EnsemblPlants" id="TraesCS5D02G502400.1">
    <property type="protein sequence ID" value="TraesCS5D02G502400.1"/>
    <property type="gene ID" value="TraesCS5D02G502400"/>
</dbReference>
<keyword evidence="7" id="KW-1185">Reference proteome</keyword>
<keyword evidence="3" id="KW-0677">Repeat</keyword>
<feature type="repeat" description="WD" evidence="5">
    <location>
        <begin position="288"/>
        <end position="330"/>
    </location>
</feature>
<dbReference type="InterPro" id="IPR050844">
    <property type="entry name" value="Coatomer_complex_subunit"/>
</dbReference>
<protein>
    <submittedName>
        <fullName evidence="6">Uncharacterized protein</fullName>
    </submittedName>
</protein>
<name>A0A3B6MZY3_WHEAT</name>
<proteinExistence type="predicted"/>